<dbReference type="Proteomes" id="UP000219259">
    <property type="component" value="Unassembled WGS sequence"/>
</dbReference>
<dbReference type="Proteomes" id="UP000182057">
    <property type="component" value="Unassembled WGS sequence"/>
</dbReference>
<dbReference type="CDD" id="cd00609">
    <property type="entry name" value="AAT_like"/>
    <property type="match status" value="1"/>
</dbReference>
<keyword evidence="4 8" id="KW-0456">Lyase</keyword>
<dbReference type="SUPFAM" id="SSF53383">
    <property type="entry name" value="PLP-dependent transferases"/>
    <property type="match status" value="1"/>
</dbReference>
<dbReference type="Gene3D" id="3.90.1150.10">
    <property type="entry name" value="Aspartate Aminotransferase, domain 1"/>
    <property type="match status" value="1"/>
</dbReference>
<dbReference type="OMA" id="HIRINIG"/>
<dbReference type="Gene3D" id="3.40.640.10">
    <property type="entry name" value="Type I PLP-dependent aspartate aminotransferase-like (Major domain)"/>
    <property type="match status" value="1"/>
</dbReference>
<organism evidence="8 9">
    <name type="scientific">Tannerella forsythia</name>
    <name type="common">Bacteroides forsythus</name>
    <dbReference type="NCBI Taxonomy" id="28112"/>
    <lineage>
        <taxon>Bacteria</taxon>
        <taxon>Pseudomonadati</taxon>
        <taxon>Bacteroidota</taxon>
        <taxon>Bacteroidia</taxon>
        <taxon>Bacteroidales</taxon>
        <taxon>Tannerellaceae</taxon>
        <taxon>Tannerella</taxon>
    </lineage>
</organism>
<keyword evidence="3" id="KW-0663">Pyridoxal phosphate</keyword>
<evidence type="ECO:0000256" key="4">
    <source>
        <dbReference type="ARBA" id="ARBA00023239"/>
    </source>
</evidence>
<dbReference type="OrthoDB" id="9802872at2"/>
<dbReference type="Pfam" id="PF00155">
    <property type="entry name" value="Aminotran_1_2"/>
    <property type="match status" value="1"/>
</dbReference>
<evidence type="ECO:0000256" key="2">
    <source>
        <dbReference type="ARBA" id="ARBA00012224"/>
    </source>
</evidence>
<accession>A0A1D3ULU1</accession>
<evidence type="ECO:0000256" key="1">
    <source>
        <dbReference type="ARBA" id="ARBA00001933"/>
    </source>
</evidence>
<evidence type="ECO:0000259" key="6">
    <source>
        <dbReference type="Pfam" id="PF00155"/>
    </source>
</evidence>
<dbReference type="GO" id="GO:0030170">
    <property type="term" value="F:pyridoxal phosphate binding"/>
    <property type="evidence" value="ECO:0007669"/>
    <property type="project" value="InterPro"/>
</dbReference>
<dbReference type="EMBL" id="NSLJ01000001">
    <property type="protein sequence ID" value="PDP45142.1"/>
    <property type="molecule type" value="Genomic_DNA"/>
</dbReference>
<evidence type="ECO:0000313" key="7">
    <source>
        <dbReference type="EMBL" id="PDP45142.1"/>
    </source>
</evidence>
<evidence type="ECO:0000313" key="8">
    <source>
        <dbReference type="EMBL" id="SCQ21896.1"/>
    </source>
</evidence>
<dbReference type="InterPro" id="IPR027619">
    <property type="entry name" value="C-S_lyase_PatB-like"/>
</dbReference>
<evidence type="ECO:0000313" key="10">
    <source>
        <dbReference type="Proteomes" id="UP000219259"/>
    </source>
</evidence>
<dbReference type="SMR" id="A0A1D3ULU1"/>
<name>A0A1D3ULU1_TANFO</name>
<comment type="similarity">
    <text evidence="5">Belongs to the class-II pyridoxal-phosphate-dependent aminotransferase family. MalY/PatB cystathionine beta-lyase subfamily.</text>
</comment>
<feature type="domain" description="Aminotransferase class I/classII large" evidence="6">
    <location>
        <begin position="44"/>
        <end position="384"/>
    </location>
</feature>
<proteinExistence type="inferred from homology"/>
<gene>
    <name evidence="8" type="primary">patB</name>
    <name evidence="7" type="ORF">CLI86_00460</name>
    <name evidence="8" type="ORF">TFUB20_01527</name>
</gene>
<dbReference type="InterPro" id="IPR051798">
    <property type="entry name" value="Class-II_PLP-Dep_Aminotrans"/>
</dbReference>
<reference evidence="7 10" key="2">
    <citation type="submission" date="2017-09" db="EMBL/GenBank/DDBJ databases">
        <title>Phase variable restriction modification systems are present in the genome sequences of periodontal pathogens Prevotella intermedia, Tannerella forsythia and Porphyromonas gingivalis.</title>
        <authorList>
            <person name="Haigh R.D."/>
            <person name="Crawford L."/>
            <person name="Ralph J."/>
            <person name="Wanford J."/>
            <person name="Vartoukian S.R."/>
            <person name="Hijazib K."/>
            <person name="Wade W."/>
            <person name="Oggioni M.R."/>
        </authorList>
    </citation>
    <scope>NUCLEOTIDE SEQUENCE [LARGE SCALE GENOMIC DNA]</scope>
    <source>
        <strain evidence="7 10">WW11663</strain>
    </source>
</reference>
<dbReference type="GeneID" id="34758915"/>
<dbReference type="EC" id="4.4.1.13" evidence="2"/>
<evidence type="ECO:0000313" key="9">
    <source>
        <dbReference type="Proteomes" id="UP000182057"/>
    </source>
</evidence>
<dbReference type="NCBIfam" id="TIGR04350">
    <property type="entry name" value="C_S_lyase_PatB"/>
    <property type="match status" value="1"/>
</dbReference>
<evidence type="ECO:0000256" key="3">
    <source>
        <dbReference type="ARBA" id="ARBA00022898"/>
    </source>
</evidence>
<dbReference type="RefSeq" id="WP_014225113.1">
    <property type="nucleotide sequence ID" value="NZ_CAJPTF010000018.1"/>
</dbReference>
<evidence type="ECO:0000256" key="5">
    <source>
        <dbReference type="ARBA" id="ARBA00037974"/>
    </source>
</evidence>
<dbReference type="InterPro" id="IPR015421">
    <property type="entry name" value="PyrdxlP-dep_Trfase_major"/>
</dbReference>
<dbReference type="GO" id="GO:0047804">
    <property type="term" value="F:cysteine-S-conjugate beta-lyase activity"/>
    <property type="evidence" value="ECO:0007669"/>
    <property type="project" value="UniProtKB-EC"/>
</dbReference>
<dbReference type="AlphaFoldDB" id="A0A1D3ULU1"/>
<dbReference type="PANTHER" id="PTHR43525:SF1">
    <property type="entry name" value="PROTEIN MALY"/>
    <property type="match status" value="1"/>
</dbReference>
<reference evidence="8 9" key="1">
    <citation type="submission" date="2016-09" db="EMBL/GenBank/DDBJ databases">
        <authorList>
            <person name="Capua I."/>
            <person name="De Benedictis P."/>
            <person name="Joannis T."/>
            <person name="Lombin L.H."/>
            <person name="Cattoli G."/>
        </authorList>
    </citation>
    <scope>NUCLEOTIDE SEQUENCE [LARGE SCALE GENOMIC DNA]</scope>
    <source>
        <strain evidence="8 9">UB20</strain>
    </source>
</reference>
<dbReference type="InterPro" id="IPR004839">
    <property type="entry name" value="Aminotransferase_I/II_large"/>
</dbReference>
<dbReference type="PANTHER" id="PTHR43525">
    <property type="entry name" value="PROTEIN MALY"/>
    <property type="match status" value="1"/>
</dbReference>
<dbReference type="EMBL" id="FMMM01000055">
    <property type="protein sequence ID" value="SCQ21896.1"/>
    <property type="molecule type" value="Genomic_DNA"/>
</dbReference>
<dbReference type="InterPro" id="IPR015424">
    <property type="entry name" value="PyrdxlP-dep_Trfase"/>
</dbReference>
<protein>
    <recommendedName>
        <fullName evidence="2">cysteine-S-conjugate beta-lyase</fullName>
        <ecNumber evidence="2">4.4.1.13</ecNumber>
    </recommendedName>
</protein>
<comment type="cofactor">
    <cofactor evidence="1">
        <name>pyridoxal 5'-phosphate</name>
        <dbReference type="ChEBI" id="CHEBI:597326"/>
    </cofactor>
</comment>
<dbReference type="InterPro" id="IPR015422">
    <property type="entry name" value="PyrdxlP-dep_Trfase_small"/>
</dbReference>
<sequence>MKRYDFDEIIERKGTDCIKFDALKEHFGRDDLMPFWIADTDFRTPDFIIDALKARCEHPVFGYTYPSDEYYNSIIDWVRDLHGWEIRREWLSYIPGIVKGFAFVLDHFTHKGDKVIIQPPVYHPFHLVPEAMHREVVYNPLRKTNGSYEMDFDHLESVIDEGCKALILSNPHNPAGIVWPKETLQRLASICAKHHILVISDEIHAEMAYPAFTHHPFPTVSDEAAACSITFTAPSKTFNIAGIVSSYAIVPDDKLRKEFYSFLESGEFNHGTIFAYTATIAAYRHGAEWRRQMLDYVSKNIDFVEAYLKQHIPQLSIYRPQASFLIWLDCRGMKLKQKGLVDFFVNDAGLALNDGSMFGSGGEGYMRLNVGCPRATLEQALERLKNAVKKRMG</sequence>